<keyword evidence="2" id="KW-1185">Reference proteome</keyword>
<gene>
    <name evidence="1" type="ORF">HPB50_023899</name>
</gene>
<name>A0ACB7T1L7_HYAAI</name>
<accession>A0ACB7T1L7</accession>
<proteinExistence type="predicted"/>
<evidence type="ECO:0000313" key="2">
    <source>
        <dbReference type="Proteomes" id="UP000821845"/>
    </source>
</evidence>
<organism evidence="1 2">
    <name type="scientific">Hyalomma asiaticum</name>
    <name type="common">Tick</name>
    <dbReference type="NCBI Taxonomy" id="266040"/>
    <lineage>
        <taxon>Eukaryota</taxon>
        <taxon>Metazoa</taxon>
        <taxon>Ecdysozoa</taxon>
        <taxon>Arthropoda</taxon>
        <taxon>Chelicerata</taxon>
        <taxon>Arachnida</taxon>
        <taxon>Acari</taxon>
        <taxon>Parasitiformes</taxon>
        <taxon>Ixodida</taxon>
        <taxon>Ixodoidea</taxon>
        <taxon>Ixodidae</taxon>
        <taxon>Hyalomminae</taxon>
        <taxon>Hyalomma</taxon>
    </lineage>
</organism>
<sequence length="257" mass="28327">MTALAPRTDKRVLSDVLNNCISGATGVGLVHWFVRMVPLARAMVDKSSLAIQVPIADYMTAAGVLFAHVMNTMFLALNKDAQVYQTSERTVERYVLGTRRYTYDVRPLSSVIYTKLCLLASIHFFVEGFNIGEAVYGAVSLFFSTITSQVSIALVLGVMGIRTGCGVWKTLKIAVLYSSTTPLGIMCGLATEDNTGWMSYMTLAITVSLMAGCYLAVYMEHIALQEVNLMSEGKGNQWLFFSTAMLYLVCLYSMYEP</sequence>
<reference evidence="1" key="1">
    <citation type="submission" date="2020-05" db="EMBL/GenBank/DDBJ databases">
        <title>Large-scale comparative analyses of tick genomes elucidate their genetic diversity and vector capacities.</title>
        <authorList>
            <person name="Jia N."/>
            <person name="Wang J."/>
            <person name="Shi W."/>
            <person name="Du L."/>
            <person name="Sun Y."/>
            <person name="Zhan W."/>
            <person name="Jiang J."/>
            <person name="Wang Q."/>
            <person name="Zhang B."/>
            <person name="Ji P."/>
            <person name="Sakyi L.B."/>
            <person name="Cui X."/>
            <person name="Yuan T."/>
            <person name="Jiang B."/>
            <person name="Yang W."/>
            <person name="Lam T.T.-Y."/>
            <person name="Chang Q."/>
            <person name="Ding S."/>
            <person name="Wang X."/>
            <person name="Zhu J."/>
            <person name="Ruan X."/>
            <person name="Zhao L."/>
            <person name="Wei J."/>
            <person name="Que T."/>
            <person name="Du C."/>
            <person name="Cheng J."/>
            <person name="Dai P."/>
            <person name="Han X."/>
            <person name="Huang E."/>
            <person name="Gao Y."/>
            <person name="Liu J."/>
            <person name="Shao H."/>
            <person name="Ye R."/>
            <person name="Li L."/>
            <person name="Wei W."/>
            <person name="Wang X."/>
            <person name="Wang C."/>
            <person name="Yang T."/>
            <person name="Huo Q."/>
            <person name="Li W."/>
            <person name="Guo W."/>
            <person name="Chen H."/>
            <person name="Zhou L."/>
            <person name="Ni X."/>
            <person name="Tian J."/>
            <person name="Zhou Y."/>
            <person name="Sheng Y."/>
            <person name="Liu T."/>
            <person name="Pan Y."/>
            <person name="Xia L."/>
            <person name="Li J."/>
            <person name="Zhao F."/>
            <person name="Cao W."/>
        </authorList>
    </citation>
    <scope>NUCLEOTIDE SEQUENCE</scope>
    <source>
        <strain evidence="1">Hyas-2018</strain>
    </source>
</reference>
<protein>
    <submittedName>
        <fullName evidence="1">Uncharacterized protein</fullName>
    </submittedName>
</protein>
<dbReference type="EMBL" id="CM023482">
    <property type="protein sequence ID" value="KAH6939996.1"/>
    <property type="molecule type" value="Genomic_DNA"/>
</dbReference>
<dbReference type="Proteomes" id="UP000821845">
    <property type="component" value="Chromosome 2"/>
</dbReference>
<comment type="caution">
    <text evidence="1">The sequence shown here is derived from an EMBL/GenBank/DDBJ whole genome shotgun (WGS) entry which is preliminary data.</text>
</comment>
<evidence type="ECO:0000313" key="1">
    <source>
        <dbReference type="EMBL" id="KAH6939996.1"/>
    </source>
</evidence>